<feature type="compositionally biased region" description="Basic residues" evidence="1">
    <location>
        <begin position="72"/>
        <end position="85"/>
    </location>
</feature>
<dbReference type="OrthoDB" id="2655174at2759"/>
<protein>
    <recommendedName>
        <fullName evidence="2">DUF6532 domain-containing protein</fullName>
    </recommendedName>
</protein>
<feature type="domain" description="DUF6532" evidence="2">
    <location>
        <begin position="406"/>
        <end position="603"/>
    </location>
</feature>
<feature type="compositionally biased region" description="Basic and acidic residues" evidence="1">
    <location>
        <begin position="158"/>
        <end position="177"/>
    </location>
</feature>
<feature type="compositionally biased region" description="Basic and acidic residues" evidence="1">
    <location>
        <begin position="189"/>
        <end position="204"/>
    </location>
</feature>
<comment type="caution">
    <text evidence="3">The sequence shown here is derived from an EMBL/GenBank/DDBJ whole genome shotgun (WGS) entry which is preliminary data.</text>
</comment>
<evidence type="ECO:0000313" key="3">
    <source>
        <dbReference type="EMBL" id="KAG2105474.1"/>
    </source>
</evidence>
<reference evidence="3" key="1">
    <citation type="journal article" date="2020" name="New Phytol.">
        <title>Comparative genomics reveals dynamic genome evolution in host specialist ectomycorrhizal fungi.</title>
        <authorList>
            <person name="Lofgren L.A."/>
            <person name="Nguyen N.H."/>
            <person name="Vilgalys R."/>
            <person name="Ruytinx J."/>
            <person name="Liao H.L."/>
            <person name="Branco S."/>
            <person name="Kuo A."/>
            <person name="LaButti K."/>
            <person name="Lipzen A."/>
            <person name="Andreopoulos W."/>
            <person name="Pangilinan J."/>
            <person name="Riley R."/>
            <person name="Hundley H."/>
            <person name="Na H."/>
            <person name="Barry K."/>
            <person name="Grigoriev I.V."/>
            <person name="Stajich J.E."/>
            <person name="Kennedy P.G."/>
        </authorList>
    </citation>
    <scope>NUCLEOTIDE SEQUENCE</scope>
    <source>
        <strain evidence="3">FC423</strain>
    </source>
</reference>
<evidence type="ECO:0000256" key="1">
    <source>
        <dbReference type="SAM" id="MobiDB-lite"/>
    </source>
</evidence>
<gene>
    <name evidence="3" type="ORF">F5147DRAFT_775243</name>
</gene>
<name>A0A9P7F4D6_9AGAM</name>
<feature type="compositionally biased region" description="Polar residues" evidence="1">
    <location>
        <begin position="55"/>
        <end position="71"/>
    </location>
</feature>
<feature type="compositionally biased region" description="Polar residues" evidence="1">
    <location>
        <begin position="351"/>
        <end position="369"/>
    </location>
</feature>
<evidence type="ECO:0000259" key="2">
    <source>
        <dbReference type="Pfam" id="PF20149"/>
    </source>
</evidence>
<organism evidence="3 4">
    <name type="scientific">Suillus discolor</name>
    <dbReference type="NCBI Taxonomy" id="1912936"/>
    <lineage>
        <taxon>Eukaryota</taxon>
        <taxon>Fungi</taxon>
        <taxon>Dikarya</taxon>
        <taxon>Basidiomycota</taxon>
        <taxon>Agaricomycotina</taxon>
        <taxon>Agaricomycetes</taxon>
        <taxon>Agaricomycetidae</taxon>
        <taxon>Boletales</taxon>
        <taxon>Suillineae</taxon>
        <taxon>Suillaceae</taxon>
        <taxon>Suillus</taxon>
    </lineage>
</organism>
<dbReference type="EMBL" id="JABBWM010000038">
    <property type="protein sequence ID" value="KAG2105474.1"/>
    <property type="molecule type" value="Genomic_DNA"/>
</dbReference>
<keyword evidence="4" id="KW-1185">Reference proteome</keyword>
<feature type="compositionally biased region" description="Polar residues" evidence="1">
    <location>
        <begin position="140"/>
        <end position="156"/>
    </location>
</feature>
<dbReference type="Pfam" id="PF20149">
    <property type="entry name" value="DUF6532"/>
    <property type="match status" value="1"/>
</dbReference>
<evidence type="ECO:0000313" key="4">
    <source>
        <dbReference type="Proteomes" id="UP000823399"/>
    </source>
</evidence>
<sequence>MPLRKKPRRSSPDLQATARRSSKPGHGVGGHAAQLQKVGETVAAPARKGLKGDNLQISSSEENPMAPSQLQKGKKNPPAKHRSTAKKTQNEHRTTESSQHPQAPTSRPNPHAACSSERFGFKEPQSNGCERAREGWPMQKDTQSSGHKTVGRNTGQRDAGHERESTEPGSGCEKDRQDTDDDKEFALSSHERDESDDGADHNDDFDSGTEMMVSARASERMTQAMQMILTKIWVDLYRMMKLKEMQIRMISSHIWSRMKNVHILSIAQNPLIDAHPSVFVLNLLAHALPNTSGARSPLIDIHRLEELLLFECIDLHLHIIPLIQSLCVNNYRSTTDIHTQPTSRGRPPSCSPSDTLLASSRECSGSSTPKDTRRSGNSKRTVKTNQDNPSKLGFYPPTWQAFLQIAKLEMRLQAVLAYPIPESQEALNLAREVLDTVLWTYHEKNIKLERGYFPQYDTQMCRLLCDDLFTFRTELKKIIISIAKRAYNIFPQGSTMRKDEAQKQVTTAATKLLKSGDYLRLPDSSDGKFKNFTVQALKDACLEFYYSNSKKALKNTDEFHRTIPVNAMLLVAVVLKGVISGFRETGTDKVPDLTAEQCRTHIVNLRKSVDTLLDIPEHCEELEDMLEQWARVGMGDSDNAPIDVPCFS</sequence>
<proteinExistence type="predicted"/>
<dbReference type="Proteomes" id="UP000823399">
    <property type="component" value="Unassembled WGS sequence"/>
</dbReference>
<accession>A0A9P7F4D6</accession>
<feature type="region of interest" description="Disordered" evidence="1">
    <location>
        <begin position="1"/>
        <end position="207"/>
    </location>
</feature>
<feature type="compositionally biased region" description="Polar residues" evidence="1">
    <location>
        <begin position="96"/>
        <end position="108"/>
    </location>
</feature>
<feature type="region of interest" description="Disordered" evidence="1">
    <location>
        <begin position="337"/>
        <end position="389"/>
    </location>
</feature>
<dbReference type="GeneID" id="64703949"/>
<dbReference type="InterPro" id="IPR045341">
    <property type="entry name" value="DUF6532"/>
</dbReference>
<dbReference type="RefSeq" id="XP_041291228.1">
    <property type="nucleotide sequence ID" value="XM_041441690.1"/>
</dbReference>
<dbReference type="AlphaFoldDB" id="A0A9P7F4D6"/>